<evidence type="ECO:0000256" key="1">
    <source>
        <dbReference type="ARBA" id="ARBA00022801"/>
    </source>
</evidence>
<proteinExistence type="predicted"/>
<dbReference type="SUPFAM" id="SSF82171">
    <property type="entry name" value="DPP6 N-terminal domain-like"/>
    <property type="match status" value="1"/>
</dbReference>
<feature type="region of interest" description="Disordered" evidence="2">
    <location>
        <begin position="659"/>
        <end position="680"/>
    </location>
</feature>
<evidence type="ECO:0000259" key="3">
    <source>
        <dbReference type="Pfam" id="PF00326"/>
    </source>
</evidence>
<geneLocation type="plasmid" evidence="4">
    <name>pCAUL01</name>
</geneLocation>
<dbReference type="SUPFAM" id="SSF53474">
    <property type="entry name" value="alpha/beta-Hydrolases"/>
    <property type="match status" value="1"/>
</dbReference>
<dbReference type="Pfam" id="PF00326">
    <property type="entry name" value="Peptidase_S9"/>
    <property type="match status" value="1"/>
</dbReference>
<evidence type="ECO:0000313" key="4">
    <source>
        <dbReference type="EMBL" id="ABZ74310.1"/>
    </source>
</evidence>
<dbReference type="InterPro" id="IPR029058">
    <property type="entry name" value="AB_hydrolase_fold"/>
</dbReference>
<dbReference type="NCBIfam" id="NF033523">
    <property type="entry name" value="lasso_peptidase"/>
    <property type="match status" value="1"/>
</dbReference>
<sequence length="680" mass="73710">MIGVLAALAVAAQPIPTPSSLVETVDLSTPVLSPDGKTVAFRQGRASLNSNLYELSWWTVPLDASTPPRMIADAGSALWNSSGGPVVEAAQWSSDSLWLYYRALKEQQVQVWRSDRRGGMGEPVTRDDGDVERFILKGDRLAYAVRATRSQILDAERAAYDQGVLIDATIDPSQNLFSAIEINGRMASQRFSGSWFQRSGILGDASQRIKAIDLTNLKPIDAQLEVPQDPSDRIDVFALEKSLGPASASPFGQVSVTWRPGGSAVQITNPDGSKLTCETPTCQAARPLWAAWRPGRAQVVFAARDASLGTALYLWTPARAETKTITLDAGTLDGGAFAQPCSVGIAKVVCVVADSLSPPRLEAIDLGSGGRTILAAPNGPPLSQDELVAERLSWKDTAGRRFTGVLLRPRRARHLPLFVNYYACAGYLRGGVGDQFPFMILAQAGIVSLCVNETRDDSGGQDSVADYEAGLAGVRAAIDDLADRGLIDPSKVGMGGLSFGSDVTLWVAAHSSLLAAASIASVQVGPAYYWLNGVAGRDTHEGLRRFWKLGRLDETPDRWKLVAPALHADQIKAPLLMQLPEQEFRPTIDLFAALSNSTTPVEFHVFAQEPHILTQPRHRLAAYARNVDWFRFWLQDYMDPSPGKADQYRRWEAMRSAQAAALAQPQTSSQDRTQDSTSAR</sequence>
<keyword evidence="4" id="KW-0614">Plasmid</keyword>
<keyword evidence="4" id="KW-0031">Aminopeptidase</keyword>
<dbReference type="EMBL" id="CP000928">
    <property type="protein sequence ID" value="ABZ74310.1"/>
    <property type="molecule type" value="Genomic_DNA"/>
</dbReference>
<evidence type="ECO:0000256" key="2">
    <source>
        <dbReference type="SAM" id="MobiDB-lite"/>
    </source>
</evidence>
<dbReference type="PANTHER" id="PTHR42776">
    <property type="entry name" value="SERINE PEPTIDASE S9 FAMILY MEMBER"/>
    <property type="match status" value="1"/>
</dbReference>
<dbReference type="InterPro" id="IPR001375">
    <property type="entry name" value="Peptidase_S9_cat"/>
</dbReference>
<name>B0T9D5_CAUSK</name>
<dbReference type="Gene3D" id="2.120.10.30">
    <property type="entry name" value="TolB, C-terminal domain"/>
    <property type="match status" value="1"/>
</dbReference>
<dbReference type="GO" id="GO:0004177">
    <property type="term" value="F:aminopeptidase activity"/>
    <property type="evidence" value="ECO:0007669"/>
    <property type="project" value="UniProtKB-KW"/>
</dbReference>
<protein>
    <submittedName>
        <fullName evidence="4">Dipeptidyl aminopeptidase/acylaminoacyl-peptidase-like protein</fullName>
    </submittedName>
</protein>
<keyword evidence="1" id="KW-0378">Hydrolase</keyword>
<dbReference type="PANTHER" id="PTHR42776:SF27">
    <property type="entry name" value="DIPEPTIDYL PEPTIDASE FAMILY MEMBER 6"/>
    <property type="match status" value="1"/>
</dbReference>
<accession>B0T9D5</accession>
<dbReference type="Gene3D" id="3.40.50.1820">
    <property type="entry name" value="alpha/beta hydrolase"/>
    <property type="match status" value="1"/>
</dbReference>
<dbReference type="OrthoDB" id="100212at2"/>
<dbReference type="GO" id="GO:0006508">
    <property type="term" value="P:proteolysis"/>
    <property type="evidence" value="ECO:0007669"/>
    <property type="project" value="InterPro"/>
</dbReference>
<keyword evidence="4" id="KW-0645">Protease</keyword>
<dbReference type="GO" id="GO:0004252">
    <property type="term" value="F:serine-type endopeptidase activity"/>
    <property type="evidence" value="ECO:0007669"/>
    <property type="project" value="TreeGrafter"/>
</dbReference>
<reference evidence="4" key="1">
    <citation type="submission" date="2008-01" db="EMBL/GenBank/DDBJ databases">
        <title>Complete sequence of plasmid1 pCAUL01 of Caulobacter sp. K31.</title>
        <authorList>
            <consortium name="US DOE Joint Genome Institute"/>
            <person name="Copeland A."/>
            <person name="Lucas S."/>
            <person name="Lapidus A."/>
            <person name="Barry K."/>
            <person name="Glavina del Rio T."/>
            <person name="Dalin E."/>
            <person name="Tice H."/>
            <person name="Pitluck S."/>
            <person name="Bruce D."/>
            <person name="Goodwin L."/>
            <person name="Thompson L.S."/>
            <person name="Brettin T."/>
            <person name="Detter J.C."/>
            <person name="Han C."/>
            <person name="Schmutz J."/>
            <person name="Larimer F."/>
            <person name="Land M."/>
            <person name="Hauser L."/>
            <person name="Kyrpides N."/>
            <person name="Kim E."/>
            <person name="Stephens C."/>
            <person name="Richardson P."/>
        </authorList>
    </citation>
    <scope>NUCLEOTIDE SEQUENCE [LARGE SCALE GENOMIC DNA]</scope>
    <source>
        <strain evidence="4">K31</strain>
        <plasmid evidence="4">pCAUL01</plasmid>
    </source>
</reference>
<organism evidence="4">
    <name type="scientific">Caulobacter sp. (strain K31)</name>
    <dbReference type="NCBI Taxonomy" id="366602"/>
    <lineage>
        <taxon>Bacteria</taxon>
        <taxon>Pseudomonadati</taxon>
        <taxon>Pseudomonadota</taxon>
        <taxon>Alphaproteobacteria</taxon>
        <taxon>Caulobacterales</taxon>
        <taxon>Caulobacteraceae</taxon>
        <taxon>Caulobacter</taxon>
    </lineage>
</organism>
<dbReference type="InterPro" id="IPR011042">
    <property type="entry name" value="6-blade_b-propeller_TolB-like"/>
</dbReference>
<dbReference type="InterPro" id="IPR053536">
    <property type="entry name" value="Lasso_peptide_isopeptidase"/>
</dbReference>
<dbReference type="AlphaFoldDB" id="B0T9D5"/>
<dbReference type="KEGG" id="cak:Caul_5190"/>
<dbReference type="HOGENOM" id="CLU_391760_0_0_5"/>
<gene>
    <name evidence="4" type="ordered locus">Caul_5190</name>
</gene>
<feature type="domain" description="Peptidase S9 prolyl oligopeptidase catalytic" evidence="3">
    <location>
        <begin position="476"/>
        <end position="635"/>
    </location>
</feature>